<evidence type="ECO:0000313" key="2">
    <source>
        <dbReference type="EMBL" id="KFE43880.1"/>
    </source>
</evidence>
<evidence type="ECO:0000259" key="1">
    <source>
        <dbReference type="Pfam" id="PF00149"/>
    </source>
</evidence>
<feature type="domain" description="Calcineurin-like phosphoesterase" evidence="1">
    <location>
        <begin position="17"/>
        <end position="193"/>
    </location>
</feature>
<organism evidence="2 3">
    <name type="scientific">Pseudomonas syringae</name>
    <dbReference type="NCBI Taxonomy" id="317"/>
    <lineage>
        <taxon>Bacteria</taxon>
        <taxon>Pseudomonadati</taxon>
        <taxon>Pseudomonadota</taxon>
        <taxon>Gammaproteobacteria</taxon>
        <taxon>Pseudomonadales</taxon>
        <taxon>Pseudomonadaceae</taxon>
        <taxon>Pseudomonas</taxon>
    </lineage>
</organism>
<dbReference type="GO" id="GO:0008803">
    <property type="term" value="F:bis(5'-nucleosyl)-tetraphosphatase (symmetrical) activity"/>
    <property type="evidence" value="ECO:0007669"/>
    <property type="project" value="TreeGrafter"/>
</dbReference>
<dbReference type="GO" id="GO:0110154">
    <property type="term" value="P:RNA decapping"/>
    <property type="evidence" value="ECO:0007669"/>
    <property type="project" value="TreeGrafter"/>
</dbReference>
<reference evidence="2 3" key="1">
    <citation type="submission" date="2014-07" db="EMBL/GenBank/DDBJ databases">
        <title>Draft Genome Sequences of Environmental Pseudomonas syringae strains.</title>
        <authorList>
            <person name="Baltrus D.A."/>
            <person name="Berge O."/>
            <person name="Morris C."/>
        </authorList>
    </citation>
    <scope>NUCLEOTIDE SEQUENCE [LARGE SCALE GENOMIC DNA]</scope>
    <source>
        <strain evidence="2 3">CEB003</strain>
    </source>
</reference>
<dbReference type="InterPro" id="IPR029052">
    <property type="entry name" value="Metallo-depent_PP-like"/>
</dbReference>
<name>A0A085UL17_PSESX</name>
<dbReference type="Pfam" id="PF00149">
    <property type="entry name" value="Metallophos"/>
    <property type="match status" value="1"/>
</dbReference>
<proteinExistence type="predicted"/>
<accession>A0A085UL17</accession>
<dbReference type="Gene3D" id="3.60.21.10">
    <property type="match status" value="1"/>
</dbReference>
<dbReference type="AlphaFoldDB" id="A0A085UL17"/>
<comment type="caution">
    <text evidence="2">The sequence shown here is derived from an EMBL/GenBank/DDBJ whole genome shotgun (WGS) entry which is preliminary data.</text>
</comment>
<dbReference type="PANTHER" id="PTHR42850">
    <property type="entry name" value="METALLOPHOSPHOESTERASE"/>
    <property type="match status" value="1"/>
</dbReference>
<dbReference type="GO" id="GO:0016791">
    <property type="term" value="F:phosphatase activity"/>
    <property type="evidence" value="ECO:0007669"/>
    <property type="project" value="TreeGrafter"/>
</dbReference>
<sequence>MSKFEHFDANPDGRDFAVGDIHGHFSRLQRVLDEAGFDPVVDRLFSVGDLVDRGPESELALDWLARPWFFAIQGNHEFLAIQHVQHRPLDYRMYKASGGAWFLELKPDAQALFAAQFARMPLALEVETACGLIGLVHADCPLPTWDLLRATLLGHMPEQSGLEEFCQWSRKRLQLQDMSGIPDLRALIVGHTPLPAPQTLGNVLHIDTGGWRSNGSGYFTLVDLATLEMNSPLP</sequence>
<dbReference type="GO" id="GO:0005737">
    <property type="term" value="C:cytoplasm"/>
    <property type="evidence" value="ECO:0007669"/>
    <property type="project" value="TreeGrafter"/>
</dbReference>
<gene>
    <name evidence="2" type="ORF">IV02_30990</name>
</gene>
<evidence type="ECO:0000313" key="3">
    <source>
        <dbReference type="Proteomes" id="UP000028643"/>
    </source>
</evidence>
<dbReference type="InterPro" id="IPR050126">
    <property type="entry name" value="Ap4A_hydrolase"/>
</dbReference>
<dbReference type="EMBL" id="JPQT01000183">
    <property type="protein sequence ID" value="KFE43880.1"/>
    <property type="molecule type" value="Genomic_DNA"/>
</dbReference>
<dbReference type="PANTHER" id="PTHR42850:SF11">
    <property type="entry name" value="BIS(5'-NUCLEOSYL)-TETRAPHOSPHATASE [SYMMETRICAL]"/>
    <property type="match status" value="1"/>
</dbReference>
<dbReference type="SUPFAM" id="SSF56300">
    <property type="entry name" value="Metallo-dependent phosphatases"/>
    <property type="match status" value="1"/>
</dbReference>
<protein>
    <submittedName>
        <fullName evidence="2">Serine/threonine protein phosphatase</fullName>
    </submittedName>
</protein>
<dbReference type="InterPro" id="IPR004843">
    <property type="entry name" value="Calcineurin-like_PHP"/>
</dbReference>
<dbReference type="PATRIC" id="fig|317.174.peg.6322"/>
<dbReference type="Proteomes" id="UP000028643">
    <property type="component" value="Unassembled WGS sequence"/>
</dbReference>
<dbReference type="RefSeq" id="WP_047579927.1">
    <property type="nucleotide sequence ID" value="NZ_JPQT01000183.1"/>
</dbReference>